<protein>
    <recommendedName>
        <fullName evidence="1">CHK kinase-like domain-containing protein</fullName>
    </recommendedName>
</protein>
<accession>A0A2G9TYE3</accession>
<name>A0A2G9TYE3_TELCI</name>
<reference evidence="2 3" key="1">
    <citation type="submission" date="2015-09" db="EMBL/GenBank/DDBJ databases">
        <title>Draft genome of the parasitic nematode Teladorsagia circumcincta isolate WARC Sus (inbred).</title>
        <authorList>
            <person name="Mitreva M."/>
        </authorList>
    </citation>
    <scope>NUCLEOTIDE SEQUENCE [LARGE SCALE GENOMIC DNA]</scope>
    <source>
        <strain evidence="2 3">S</strain>
    </source>
</reference>
<dbReference type="SMART" id="SM00587">
    <property type="entry name" value="CHK"/>
    <property type="match status" value="1"/>
</dbReference>
<dbReference type="PANTHER" id="PTHR23020">
    <property type="entry name" value="UNCHARACTERIZED NUCLEAR HORMONE RECEPTOR-RELATED"/>
    <property type="match status" value="1"/>
</dbReference>
<dbReference type="InterPro" id="IPR052961">
    <property type="entry name" value="Oxido-Kinase-like_Enzymes"/>
</dbReference>
<dbReference type="Pfam" id="PF07914">
    <property type="entry name" value="DUF1679"/>
    <property type="match status" value="1"/>
</dbReference>
<dbReference type="InterPro" id="IPR015897">
    <property type="entry name" value="CHK_kinase-like"/>
</dbReference>
<proteinExistence type="predicted"/>
<dbReference type="OrthoDB" id="5915577at2759"/>
<organism evidence="2 3">
    <name type="scientific">Teladorsagia circumcincta</name>
    <name type="common">Brown stomach worm</name>
    <name type="synonym">Ostertagia circumcincta</name>
    <dbReference type="NCBI Taxonomy" id="45464"/>
    <lineage>
        <taxon>Eukaryota</taxon>
        <taxon>Metazoa</taxon>
        <taxon>Ecdysozoa</taxon>
        <taxon>Nematoda</taxon>
        <taxon>Chromadorea</taxon>
        <taxon>Rhabditida</taxon>
        <taxon>Rhabditina</taxon>
        <taxon>Rhabditomorpha</taxon>
        <taxon>Strongyloidea</taxon>
        <taxon>Trichostrongylidae</taxon>
        <taxon>Teladorsagia</taxon>
    </lineage>
</organism>
<dbReference type="InterPro" id="IPR011009">
    <property type="entry name" value="Kinase-like_dom_sf"/>
</dbReference>
<keyword evidence="3" id="KW-1185">Reference proteome</keyword>
<feature type="non-terminal residue" evidence="2">
    <location>
        <position position="1"/>
    </location>
</feature>
<evidence type="ECO:0000313" key="3">
    <source>
        <dbReference type="Proteomes" id="UP000230423"/>
    </source>
</evidence>
<dbReference type="PANTHER" id="PTHR23020:SF8">
    <property type="entry name" value="CHK KINASE-LIKE DOMAIN-CONTAINING PROTEIN"/>
    <property type="match status" value="1"/>
</dbReference>
<dbReference type="Gene3D" id="3.90.1200.10">
    <property type="match status" value="1"/>
</dbReference>
<dbReference type="EMBL" id="KZ351321">
    <property type="protein sequence ID" value="PIO63069.1"/>
    <property type="molecule type" value="Genomic_DNA"/>
</dbReference>
<sequence length="325" mass="37788">KMTSENLYTPAGGLFSTHVTWEDIEEDMQREFDTKASFGPQKSVKDIGDGNGFMSKILLMEPNWQHKYKELPERFIVKILHYKAVLEAYSLDVPLEGRSEFVEEPFNNVYNRMFKQEVQANILHMFGSLKASKLAESAKRLEEIIPDMVDFKWAENLADELGMERVLCHGDLWSMNILWEPSKGGLRLGAVIDYQTAHFGCSATDLVRMFSACLSGKQRRAHWEELLQEFYGYLKEEVGERKMPYTIEQLKEAYRRYFPIGAFMIVSVLGPLFEVIFKNPDETDKEQVPKVSRLETVMEKTECLLEDIFYYYDRNVEIQNGECTN</sequence>
<dbReference type="InterPro" id="IPR012877">
    <property type="entry name" value="Dhs-27"/>
</dbReference>
<dbReference type="Proteomes" id="UP000230423">
    <property type="component" value="Unassembled WGS sequence"/>
</dbReference>
<feature type="domain" description="CHK kinase-like" evidence="1">
    <location>
        <begin position="57"/>
        <end position="240"/>
    </location>
</feature>
<gene>
    <name evidence="2" type="ORF">TELCIR_15348</name>
</gene>
<dbReference type="SUPFAM" id="SSF56112">
    <property type="entry name" value="Protein kinase-like (PK-like)"/>
    <property type="match status" value="1"/>
</dbReference>
<dbReference type="AlphaFoldDB" id="A0A2G9TYE3"/>
<evidence type="ECO:0000259" key="1">
    <source>
        <dbReference type="SMART" id="SM00587"/>
    </source>
</evidence>
<evidence type="ECO:0000313" key="2">
    <source>
        <dbReference type="EMBL" id="PIO63069.1"/>
    </source>
</evidence>